<dbReference type="NCBIfam" id="NF038172">
    <property type="entry name" value="Lys_ox_CTQ_LodA"/>
    <property type="match status" value="1"/>
</dbReference>
<dbReference type="CDD" id="cd14732">
    <property type="entry name" value="LodA"/>
    <property type="match status" value="1"/>
</dbReference>
<dbReference type="InterPro" id="IPR033797">
    <property type="entry name" value="LodA"/>
</dbReference>
<reference evidence="4" key="1">
    <citation type="submission" date="2019-07" db="EMBL/GenBank/DDBJ databases">
        <title>Chitinimonas sp. nov., isolated from Ny-Alesund, arctica soil.</title>
        <authorList>
            <person name="Xu Q."/>
            <person name="Peng F."/>
        </authorList>
    </citation>
    <scope>NUCLEOTIDE SEQUENCE [LARGE SCALE GENOMIC DNA]</scope>
    <source>
        <strain evidence="4">R3-44</strain>
    </source>
</reference>
<dbReference type="GO" id="GO:0031640">
    <property type="term" value="P:killing of cells of another organism"/>
    <property type="evidence" value="ECO:0007669"/>
    <property type="project" value="InterPro"/>
</dbReference>
<dbReference type="GO" id="GO:1900191">
    <property type="term" value="P:negative regulation of single-species biofilm formation"/>
    <property type="evidence" value="ECO:0007669"/>
    <property type="project" value="InterPro"/>
</dbReference>
<organism evidence="3 4">
    <name type="scientific">Chitinimonas arctica</name>
    <dbReference type="NCBI Taxonomy" id="2594795"/>
    <lineage>
        <taxon>Bacteria</taxon>
        <taxon>Pseudomonadati</taxon>
        <taxon>Pseudomonadota</taxon>
        <taxon>Betaproteobacteria</taxon>
        <taxon>Neisseriales</taxon>
        <taxon>Chitinibacteraceae</taxon>
        <taxon>Chitinimonas</taxon>
    </lineage>
</organism>
<dbReference type="InterPro" id="IPR041168">
    <property type="entry name" value="LodA_N"/>
</dbReference>
<accession>A0A516SEW7</accession>
<gene>
    <name evidence="3" type="ORF">FNU76_09445</name>
</gene>
<dbReference type="KEGG" id="cari:FNU76_09445"/>
<feature type="domain" description="L-Lysine epsilon oxidase N-terminal" evidence="1">
    <location>
        <begin position="8"/>
        <end position="256"/>
    </location>
</feature>
<sequence>MAKHYSIHPKIGIARVGNSPQGFYIGPETTGGLPIECDKHGNAILCDGKPVHTDRFKDAAGAIKRQAARFKVFEHGGGAPRELSLQDGSVASICWTVHIANKKAVWYSFAELNGDLMFGADNSYEAQHVPLRNPDIPNAAVPNRQQYIIDPGPRSVSQPGQRNSFSRYNIPKEYTKGAFPPVALSTGIDTLGDLMMDDAGNLLVLGGFGVAGGQGDISSFAGANNWFDDVSDGYVLARLTLKDGSTIDLEPAWLVVGSPKYAPELINIITLDDTVYDVAVRNLQYDPQLYDPACHPIKHDGGYNPIAGFNPNYQPNYERDIKPIIVRPQSYRWVANVPSMIDFSRPDFDTSDPSEANRALREEYFSYYRVPVPAESYRYINEIKNGPNQLFSDDGLPLMPLNSGDNSVTNDIIYKFLTLTPTQYFFMHQWAKGKFSTGPAASDDRHGVTALDRETIGNCVGGPFSPGIEVTWIVRNPLLYSKPFQVRIAHWQGSNLKLEEYYYAEGLSTTSDPQNGQGTEPGDLTKRMAIPWQADFFDCTVQTPNITNPAINQSPADDGIQVPPAYYVYWWPPQSPMQVYAGSVDPADQALDGFVSNAPVSRPNANGVFQVLDTYSIVAAGTSVNYQRGINSFNQMVVSWQDLGFIVNKGTERYPYFVESERNTTYLAQGTATGIK</sequence>
<dbReference type="OrthoDB" id="336698at2"/>
<feature type="domain" description="L-lysine epsilon oxidase C-terminal" evidence="2">
    <location>
        <begin position="400"/>
        <end position="552"/>
    </location>
</feature>
<dbReference type="AlphaFoldDB" id="A0A516SEW7"/>
<dbReference type="InterPro" id="IPR041173">
    <property type="entry name" value="LodA_C"/>
</dbReference>
<dbReference type="RefSeq" id="WP_144277972.1">
    <property type="nucleotide sequence ID" value="NZ_CP041730.1"/>
</dbReference>
<dbReference type="Pfam" id="PF17990">
    <property type="entry name" value="LodA_N"/>
    <property type="match status" value="1"/>
</dbReference>
<evidence type="ECO:0008006" key="5">
    <source>
        <dbReference type="Google" id="ProtNLM"/>
    </source>
</evidence>
<protein>
    <recommendedName>
        <fullName evidence="5">L-lysine 6-oxidase</fullName>
    </recommendedName>
</protein>
<evidence type="ECO:0000259" key="2">
    <source>
        <dbReference type="Pfam" id="PF18417"/>
    </source>
</evidence>
<keyword evidence="4" id="KW-1185">Reference proteome</keyword>
<dbReference type="Pfam" id="PF18417">
    <property type="entry name" value="LodA_C"/>
    <property type="match status" value="1"/>
</dbReference>
<evidence type="ECO:0000313" key="3">
    <source>
        <dbReference type="EMBL" id="QDQ26578.1"/>
    </source>
</evidence>
<proteinExistence type="predicted"/>
<evidence type="ECO:0000313" key="4">
    <source>
        <dbReference type="Proteomes" id="UP000317550"/>
    </source>
</evidence>
<dbReference type="Proteomes" id="UP000317550">
    <property type="component" value="Chromosome"/>
</dbReference>
<evidence type="ECO:0000259" key="1">
    <source>
        <dbReference type="Pfam" id="PF17990"/>
    </source>
</evidence>
<dbReference type="GO" id="GO:0033736">
    <property type="term" value="F:L-lysine 6-oxidase activity"/>
    <property type="evidence" value="ECO:0007669"/>
    <property type="project" value="InterPro"/>
</dbReference>
<dbReference type="EMBL" id="CP041730">
    <property type="protein sequence ID" value="QDQ26578.1"/>
    <property type="molecule type" value="Genomic_DNA"/>
</dbReference>
<name>A0A516SEW7_9NEIS</name>